<feature type="compositionally biased region" description="Basic and acidic residues" evidence="1">
    <location>
        <begin position="135"/>
        <end position="176"/>
    </location>
</feature>
<evidence type="ECO:0000313" key="3">
    <source>
        <dbReference type="Proteomes" id="UP000320762"/>
    </source>
</evidence>
<sequence>MASLLFAESSRRRSQSASPSGHHASDKAVESRPQPFGRVRLSDRGSLVSDKWDADLRRKGTKRKQGLSSPTPEPGTLPASIFSIGQRRRPALATSPAEFQLGTARNNLSAPSRCRGRASEPESLASDYEMLSEPDMSRLRSEADSELHRSVAETSERFVRRMRELEQARTGSRPDIKTGVAETRRRGHKRAPAARCAAFTCTQDASDDDDEVVIYTGEHADPFGGNPRRKRMRAAPGDGDPEASPERSSGYSSPSAPFDSASSASPSDDDDDVEIDVGMSCSDAFRPLQELSSAETNSTASSCASLHSSPPSDSIPLPSSRSEKALAALTLAMEHGVGVVDYAALRVAPEGALDGPYDDSYWG</sequence>
<dbReference type="EMBL" id="VDMD01000004">
    <property type="protein sequence ID" value="TRM65735.1"/>
    <property type="molecule type" value="Genomic_DNA"/>
</dbReference>
<organism evidence="2 3">
    <name type="scientific">Schizophyllum amplum</name>
    <dbReference type="NCBI Taxonomy" id="97359"/>
    <lineage>
        <taxon>Eukaryota</taxon>
        <taxon>Fungi</taxon>
        <taxon>Dikarya</taxon>
        <taxon>Basidiomycota</taxon>
        <taxon>Agaricomycotina</taxon>
        <taxon>Agaricomycetes</taxon>
        <taxon>Agaricomycetidae</taxon>
        <taxon>Agaricales</taxon>
        <taxon>Schizophyllaceae</taxon>
        <taxon>Schizophyllum</taxon>
    </lineage>
</organism>
<gene>
    <name evidence="2" type="ORF">BD626DRAFT_397638</name>
</gene>
<accession>A0A550CLQ4</accession>
<reference evidence="2 3" key="1">
    <citation type="journal article" date="2019" name="New Phytol.">
        <title>Comparative genomics reveals unique wood-decay strategies and fruiting body development in the Schizophyllaceae.</title>
        <authorList>
            <person name="Almasi E."/>
            <person name="Sahu N."/>
            <person name="Krizsan K."/>
            <person name="Balint B."/>
            <person name="Kovacs G.M."/>
            <person name="Kiss B."/>
            <person name="Cseklye J."/>
            <person name="Drula E."/>
            <person name="Henrissat B."/>
            <person name="Nagy I."/>
            <person name="Chovatia M."/>
            <person name="Adam C."/>
            <person name="LaButti K."/>
            <person name="Lipzen A."/>
            <person name="Riley R."/>
            <person name="Grigoriev I.V."/>
            <person name="Nagy L.G."/>
        </authorList>
    </citation>
    <scope>NUCLEOTIDE SEQUENCE [LARGE SCALE GENOMIC DNA]</scope>
    <source>
        <strain evidence="2 3">NL-1724</strain>
    </source>
</reference>
<protein>
    <submittedName>
        <fullName evidence="2">Uncharacterized protein</fullName>
    </submittedName>
</protein>
<evidence type="ECO:0000256" key="1">
    <source>
        <dbReference type="SAM" id="MobiDB-lite"/>
    </source>
</evidence>
<dbReference type="OrthoDB" id="2688840at2759"/>
<feature type="region of interest" description="Disordered" evidence="1">
    <location>
        <begin position="1"/>
        <end position="194"/>
    </location>
</feature>
<evidence type="ECO:0000313" key="2">
    <source>
        <dbReference type="EMBL" id="TRM65735.1"/>
    </source>
</evidence>
<feature type="compositionally biased region" description="Low complexity" evidence="1">
    <location>
        <begin position="246"/>
        <end position="266"/>
    </location>
</feature>
<keyword evidence="3" id="KW-1185">Reference proteome</keyword>
<name>A0A550CLQ4_9AGAR</name>
<proteinExistence type="predicted"/>
<feature type="compositionally biased region" description="Low complexity" evidence="1">
    <location>
        <begin position="298"/>
        <end position="320"/>
    </location>
</feature>
<dbReference type="AlphaFoldDB" id="A0A550CLQ4"/>
<comment type="caution">
    <text evidence="2">The sequence shown here is derived from an EMBL/GenBank/DDBJ whole genome shotgun (WGS) entry which is preliminary data.</text>
</comment>
<feature type="region of interest" description="Disordered" evidence="1">
    <location>
        <begin position="212"/>
        <end position="320"/>
    </location>
</feature>
<dbReference type="STRING" id="97359.A0A550CLQ4"/>
<dbReference type="Proteomes" id="UP000320762">
    <property type="component" value="Unassembled WGS sequence"/>
</dbReference>